<dbReference type="RefSeq" id="XP_060329527.1">
    <property type="nucleotide sequence ID" value="XM_060479326.1"/>
</dbReference>
<dbReference type="EMBL" id="JAUEPS010000022">
    <property type="protein sequence ID" value="KAK0457212.1"/>
    <property type="molecule type" value="Genomic_DNA"/>
</dbReference>
<proteinExistence type="predicted"/>
<name>A0AA39KA47_ARMTA</name>
<gene>
    <name evidence="2" type="ORF">EV420DRAFT_1689798</name>
</gene>
<dbReference type="AlphaFoldDB" id="A0AA39KA47"/>
<evidence type="ECO:0000313" key="2">
    <source>
        <dbReference type="EMBL" id="KAK0457212.1"/>
    </source>
</evidence>
<accession>A0AA39KA47</accession>
<reference evidence="2" key="1">
    <citation type="submission" date="2023-06" db="EMBL/GenBank/DDBJ databases">
        <authorList>
            <consortium name="Lawrence Berkeley National Laboratory"/>
            <person name="Ahrendt S."/>
            <person name="Sahu N."/>
            <person name="Indic B."/>
            <person name="Wong-Bajracharya J."/>
            <person name="Merenyi Z."/>
            <person name="Ke H.-M."/>
            <person name="Monk M."/>
            <person name="Kocsube S."/>
            <person name="Drula E."/>
            <person name="Lipzen A."/>
            <person name="Balint B."/>
            <person name="Henrissat B."/>
            <person name="Andreopoulos B."/>
            <person name="Martin F.M."/>
            <person name="Harder C.B."/>
            <person name="Rigling D."/>
            <person name="Ford K.L."/>
            <person name="Foster G.D."/>
            <person name="Pangilinan J."/>
            <person name="Papanicolaou A."/>
            <person name="Barry K."/>
            <person name="LaButti K."/>
            <person name="Viragh M."/>
            <person name="Koriabine M."/>
            <person name="Yan M."/>
            <person name="Riley R."/>
            <person name="Champramary S."/>
            <person name="Plett K.L."/>
            <person name="Tsai I.J."/>
            <person name="Slot J."/>
            <person name="Sipos G."/>
            <person name="Plett J."/>
            <person name="Nagy L.G."/>
            <person name="Grigoriev I.V."/>
        </authorList>
    </citation>
    <scope>NUCLEOTIDE SEQUENCE</scope>
    <source>
        <strain evidence="2">CCBAS 213</strain>
    </source>
</reference>
<protein>
    <submittedName>
        <fullName evidence="2">Uncharacterized protein</fullName>
    </submittedName>
</protein>
<feature type="region of interest" description="Disordered" evidence="1">
    <location>
        <begin position="1"/>
        <end position="26"/>
    </location>
</feature>
<evidence type="ECO:0000256" key="1">
    <source>
        <dbReference type="SAM" id="MobiDB-lite"/>
    </source>
</evidence>
<organism evidence="2 3">
    <name type="scientific">Armillaria tabescens</name>
    <name type="common">Ringless honey mushroom</name>
    <name type="synonym">Agaricus tabescens</name>
    <dbReference type="NCBI Taxonomy" id="1929756"/>
    <lineage>
        <taxon>Eukaryota</taxon>
        <taxon>Fungi</taxon>
        <taxon>Dikarya</taxon>
        <taxon>Basidiomycota</taxon>
        <taxon>Agaricomycotina</taxon>
        <taxon>Agaricomycetes</taxon>
        <taxon>Agaricomycetidae</taxon>
        <taxon>Agaricales</taxon>
        <taxon>Marasmiineae</taxon>
        <taxon>Physalacriaceae</taxon>
        <taxon>Desarmillaria</taxon>
    </lineage>
</organism>
<feature type="compositionally biased region" description="Polar residues" evidence="1">
    <location>
        <begin position="12"/>
        <end position="25"/>
    </location>
</feature>
<keyword evidence="3" id="KW-1185">Reference proteome</keyword>
<comment type="caution">
    <text evidence="2">The sequence shown here is derived from an EMBL/GenBank/DDBJ whole genome shotgun (WGS) entry which is preliminary data.</text>
</comment>
<sequence>MDITPAAMNLQGHPTTSHPKRSSPSCRVPLRFIRRKPPRVVQQPSTNDYPGGGVILEYRDAQNRLLNHAFRPNDPAAMAQRFAPAIARLYSGVDIGPTDYFSVLARKPPLPSETSLYKLFPFTPDLKIRVWDPKVSQAGLVSTRFYRLDFVDMNGKPQHVGNTVQAVIGRRVLYGPEVEGDVLVAIDDIGLPSQEPEIFGICAQLPYDFCHNGHFVESYTFAFDLLE</sequence>
<dbReference type="GeneID" id="85362874"/>
<evidence type="ECO:0000313" key="3">
    <source>
        <dbReference type="Proteomes" id="UP001175211"/>
    </source>
</evidence>
<dbReference type="Proteomes" id="UP001175211">
    <property type="component" value="Unassembled WGS sequence"/>
</dbReference>